<evidence type="ECO:0000313" key="2">
    <source>
        <dbReference type="Proteomes" id="UP000827872"/>
    </source>
</evidence>
<gene>
    <name evidence="1" type="ORF">K3G42_008200</name>
</gene>
<evidence type="ECO:0000313" key="1">
    <source>
        <dbReference type="EMBL" id="KAH8010574.1"/>
    </source>
</evidence>
<comment type="caution">
    <text evidence="1">The sequence shown here is derived from an EMBL/GenBank/DDBJ whole genome shotgun (WGS) entry which is preliminary data.</text>
</comment>
<reference evidence="1" key="1">
    <citation type="submission" date="2021-08" db="EMBL/GenBank/DDBJ databases">
        <title>The first chromosome-level gecko genome reveals the dynamic sex chromosomes of Neotropical dwarf geckos (Sphaerodactylidae: Sphaerodactylus).</title>
        <authorList>
            <person name="Pinto B.J."/>
            <person name="Keating S.E."/>
            <person name="Gamble T."/>
        </authorList>
    </citation>
    <scope>NUCLEOTIDE SEQUENCE</scope>
    <source>
        <strain evidence="1">TG3544</strain>
    </source>
</reference>
<protein>
    <submittedName>
        <fullName evidence="1">Uncharacterized protein</fullName>
    </submittedName>
</protein>
<accession>A0ACB8FUC7</accession>
<dbReference type="EMBL" id="CM037624">
    <property type="protein sequence ID" value="KAH8010574.1"/>
    <property type="molecule type" value="Genomic_DNA"/>
</dbReference>
<proteinExistence type="predicted"/>
<organism evidence="1 2">
    <name type="scientific">Sphaerodactylus townsendi</name>
    <dbReference type="NCBI Taxonomy" id="933632"/>
    <lineage>
        <taxon>Eukaryota</taxon>
        <taxon>Metazoa</taxon>
        <taxon>Chordata</taxon>
        <taxon>Craniata</taxon>
        <taxon>Vertebrata</taxon>
        <taxon>Euteleostomi</taxon>
        <taxon>Lepidosauria</taxon>
        <taxon>Squamata</taxon>
        <taxon>Bifurcata</taxon>
        <taxon>Gekkota</taxon>
        <taxon>Sphaerodactylidae</taxon>
        <taxon>Sphaerodactylus</taxon>
    </lineage>
</organism>
<sequence>MGCTLSVKMTDFEKEKASDTKTIKVVSIKETADCKCTRSLSDAEEKVNIGAKDEDCSSTVTLDSETGGTEKDVEVTGAEATKGI</sequence>
<name>A0ACB8FUC7_9SAUR</name>
<keyword evidence="2" id="KW-1185">Reference proteome</keyword>
<dbReference type="Proteomes" id="UP000827872">
    <property type="component" value="Linkage Group LG11"/>
</dbReference>